<accession>A0A8H7YPB7</accession>
<keyword evidence="1" id="KW-1133">Transmembrane helix</keyword>
<evidence type="ECO:0000313" key="3">
    <source>
        <dbReference type="Proteomes" id="UP000670092"/>
    </source>
</evidence>
<feature type="transmembrane region" description="Helical" evidence="1">
    <location>
        <begin position="122"/>
        <end position="142"/>
    </location>
</feature>
<dbReference type="VEuPathDB" id="FungiDB:I7I52_06490"/>
<feature type="transmembrane region" description="Helical" evidence="1">
    <location>
        <begin position="89"/>
        <end position="110"/>
    </location>
</feature>
<keyword evidence="1" id="KW-0812">Transmembrane</keyword>
<proteinExistence type="predicted"/>
<keyword evidence="1" id="KW-0472">Membrane</keyword>
<reference evidence="2 3" key="1">
    <citation type="submission" date="2021-01" db="EMBL/GenBank/DDBJ databases">
        <title>Chromosome-level genome assembly of a human fungal pathogen reveals clustering of transcriptionally co-regulated genes.</title>
        <authorList>
            <person name="Voorhies M."/>
            <person name="Cohen S."/>
            <person name="Shea T.P."/>
            <person name="Petrus S."/>
            <person name="Munoz J.F."/>
            <person name="Poplawski S."/>
            <person name="Goldman W.E."/>
            <person name="Michael T."/>
            <person name="Cuomo C.A."/>
            <person name="Sil A."/>
            <person name="Beyhan S."/>
        </authorList>
    </citation>
    <scope>NUCLEOTIDE SEQUENCE [LARGE SCALE GENOMIC DNA]</scope>
    <source>
        <strain evidence="2 3">G184AR</strain>
    </source>
</reference>
<dbReference type="EMBL" id="JAEVHI010000003">
    <property type="protein sequence ID" value="KAG5296019.1"/>
    <property type="molecule type" value="Genomic_DNA"/>
</dbReference>
<comment type="caution">
    <text evidence="2">The sequence shown here is derived from an EMBL/GenBank/DDBJ whole genome shotgun (WGS) entry which is preliminary data.</text>
</comment>
<organism evidence="2 3">
    <name type="scientific">Ajellomyces capsulatus</name>
    <name type="common">Darling's disease fungus</name>
    <name type="synonym">Histoplasma capsulatum</name>
    <dbReference type="NCBI Taxonomy" id="5037"/>
    <lineage>
        <taxon>Eukaryota</taxon>
        <taxon>Fungi</taxon>
        <taxon>Dikarya</taxon>
        <taxon>Ascomycota</taxon>
        <taxon>Pezizomycotina</taxon>
        <taxon>Eurotiomycetes</taxon>
        <taxon>Eurotiomycetidae</taxon>
        <taxon>Onygenales</taxon>
        <taxon>Ajellomycetaceae</taxon>
        <taxon>Histoplasma</taxon>
    </lineage>
</organism>
<name>A0A8H7YPB7_AJECA</name>
<dbReference type="AlphaFoldDB" id="A0A8H7YPB7"/>
<dbReference type="Proteomes" id="UP000670092">
    <property type="component" value="Unassembled WGS sequence"/>
</dbReference>
<sequence>MHAIPIKIFKVPICPNHIPYRCAKPILLFPASRGLAGSFVPLAACSCVYLTSSCSCSCFLLLCLFPCFDLHVNFTEMLLSSLFSLRCCSLMFSCYCCCFTVAVLLLLFRSCSSLNSLPPSPFPFLSFFPLPLSSPLYMTYYCRCSLECLLYFILFIFLHLLIPLYSTLILHPVSSCLYPKHGDDLVTLHFCLYFWYSNYLCQRGVYQ</sequence>
<protein>
    <submittedName>
        <fullName evidence="2">GTP-binding protein ypt1</fullName>
    </submittedName>
</protein>
<gene>
    <name evidence="2" type="primary">YPT1</name>
    <name evidence="2" type="ORF">I7I52_06490</name>
</gene>
<evidence type="ECO:0000256" key="1">
    <source>
        <dbReference type="SAM" id="Phobius"/>
    </source>
</evidence>
<evidence type="ECO:0000313" key="2">
    <source>
        <dbReference type="EMBL" id="KAG5296019.1"/>
    </source>
</evidence>
<feature type="transmembrane region" description="Helical" evidence="1">
    <location>
        <begin position="149"/>
        <end position="170"/>
    </location>
</feature>